<protein>
    <submittedName>
        <fullName evidence="1">Uncharacterized protein</fullName>
    </submittedName>
</protein>
<evidence type="ECO:0000313" key="1">
    <source>
        <dbReference type="EMBL" id="JAH79780.1"/>
    </source>
</evidence>
<reference evidence="1" key="1">
    <citation type="submission" date="2014-11" db="EMBL/GenBank/DDBJ databases">
        <authorList>
            <person name="Amaro Gonzalez C."/>
        </authorList>
    </citation>
    <scope>NUCLEOTIDE SEQUENCE</scope>
</reference>
<dbReference type="AlphaFoldDB" id="A0A0E9VR12"/>
<organism evidence="1">
    <name type="scientific">Anguilla anguilla</name>
    <name type="common">European freshwater eel</name>
    <name type="synonym">Muraena anguilla</name>
    <dbReference type="NCBI Taxonomy" id="7936"/>
    <lineage>
        <taxon>Eukaryota</taxon>
        <taxon>Metazoa</taxon>
        <taxon>Chordata</taxon>
        <taxon>Craniata</taxon>
        <taxon>Vertebrata</taxon>
        <taxon>Euteleostomi</taxon>
        <taxon>Actinopterygii</taxon>
        <taxon>Neopterygii</taxon>
        <taxon>Teleostei</taxon>
        <taxon>Anguilliformes</taxon>
        <taxon>Anguillidae</taxon>
        <taxon>Anguilla</taxon>
    </lineage>
</organism>
<sequence>MTVIGNSTLSLFREDSQIAEITARTSCIYR</sequence>
<reference evidence="1" key="2">
    <citation type="journal article" date="2015" name="Fish Shellfish Immunol.">
        <title>Early steps in the European eel (Anguilla anguilla)-Vibrio vulnificus interaction in the gills: Role of the RtxA13 toxin.</title>
        <authorList>
            <person name="Callol A."/>
            <person name="Pajuelo D."/>
            <person name="Ebbesson L."/>
            <person name="Teles M."/>
            <person name="MacKenzie S."/>
            <person name="Amaro C."/>
        </authorList>
    </citation>
    <scope>NUCLEOTIDE SEQUENCE</scope>
</reference>
<dbReference type="EMBL" id="GBXM01028797">
    <property type="protein sequence ID" value="JAH79780.1"/>
    <property type="molecule type" value="Transcribed_RNA"/>
</dbReference>
<proteinExistence type="predicted"/>
<name>A0A0E9VR12_ANGAN</name>
<accession>A0A0E9VR12</accession>